<evidence type="ECO:0000313" key="1">
    <source>
        <dbReference type="EMBL" id="PPJ32161.1"/>
    </source>
</evidence>
<dbReference type="AlphaFoldDB" id="A0A2S6ADL8"/>
<dbReference type="Proteomes" id="UP000238356">
    <property type="component" value="Unassembled WGS sequence"/>
</dbReference>
<dbReference type="Gene3D" id="1.10.10.10">
    <property type="entry name" value="Winged helix-like DNA-binding domain superfamily/Winged helix DNA-binding domain"/>
    <property type="match status" value="1"/>
</dbReference>
<dbReference type="InterPro" id="IPR036388">
    <property type="entry name" value="WH-like_DNA-bd_sf"/>
</dbReference>
<name>A0A2S6ADL8_9NOCA</name>
<accession>A0A2S6ADL8</accession>
<protein>
    <submittedName>
        <fullName evidence="1">MarR family transcriptional regulator</fullName>
    </submittedName>
</protein>
<keyword evidence="2" id="KW-1185">Reference proteome</keyword>
<dbReference type="EMBL" id="PSZD01000002">
    <property type="protein sequence ID" value="PPJ32161.1"/>
    <property type="molecule type" value="Genomic_DNA"/>
</dbReference>
<proteinExistence type="predicted"/>
<gene>
    <name evidence="1" type="ORF">C5F51_04865</name>
</gene>
<dbReference type="SUPFAM" id="SSF46785">
    <property type="entry name" value="Winged helix' DNA-binding domain"/>
    <property type="match status" value="1"/>
</dbReference>
<sequence>MPPAITLDPSIIGQAEKHHNALLHRVLAGTGIDEAQWITLSQAAAAGGTVDRERHIATLAAKTTWAPTVVATAATRLTDRGLLLAAPGGELVVTEAGGRLVADLRSRTSAVLGRVYGVVPAADLAIAGRVLAAITAGLSRELKD</sequence>
<evidence type="ECO:0000313" key="2">
    <source>
        <dbReference type="Proteomes" id="UP000238356"/>
    </source>
</evidence>
<dbReference type="RefSeq" id="WP_063015058.1">
    <property type="nucleotide sequence ID" value="NZ_PSZD01000002.1"/>
</dbReference>
<reference evidence="1 2" key="1">
    <citation type="submission" date="2018-02" db="EMBL/GenBank/DDBJ databases">
        <title>8 Nocardia nova and 1 Nocardia cyriacigeorgica strain used for evolution to TMP-SMX.</title>
        <authorList>
            <person name="Mehta H."/>
            <person name="Weng J."/>
            <person name="Shamoo Y."/>
        </authorList>
    </citation>
    <scope>NUCLEOTIDE SEQUENCE [LARGE SCALE GENOMIC DNA]</scope>
    <source>
        <strain evidence="1 2">BAA2227</strain>
    </source>
</reference>
<comment type="caution">
    <text evidence="1">The sequence shown here is derived from an EMBL/GenBank/DDBJ whole genome shotgun (WGS) entry which is preliminary data.</text>
</comment>
<dbReference type="InterPro" id="IPR036390">
    <property type="entry name" value="WH_DNA-bd_sf"/>
</dbReference>
<organism evidence="1 2">
    <name type="scientific">Nocardia nova</name>
    <dbReference type="NCBI Taxonomy" id="37330"/>
    <lineage>
        <taxon>Bacteria</taxon>
        <taxon>Bacillati</taxon>
        <taxon>Actinomycetota</taxon>
        <taxon>Actinomycetes</taxon>
        <taxon>Mycobacteriales</taxon>
        <taxon>Nocardiaceae</taxon>
        <taxon>Nocardia</taxon>
    </lineage>
</organism>